<evidence type="ECO:0000259" key="2">
    <source>
        <dbReference type="PROSITE" id="PS50235"/>
    </source>
</evidence>
<dbReference type="WBParaSite" id="maker-uti_cns_0007444-snap-gene-0.8-mRNA-1">
    <property type="protein sequence ID" value="maker-uti_cns_0007444-snap-gene-0.8-mRNA-1"/>
    <property type="gene ID" value="maker-uti_cns_0007444-snap-gene-0.8"/>
</dbReference>
<evidence type="ECO:0000256" key="1">
    <source>
        <dbReference type="ARBA" id="ARBA00022490"/>
    </source>
</evidence>
<dbReference type="GO" id="GO:0016579">
    <property type="term" value="P:protein deubiquitination"/>
    <property type="evidence" value="ECO:0007669"/>
    <property type="project" value="InterPro"/>
</dbReference>
<dbReference type="InterPro" id="IPR038765">
    <property type="entry name" value="Papain-like_cys_pep_sf"/>
</dbReference>
<dbReference type="InterPro" id="IPR001394">
    <property type="entry name" value="Peptidase_C19_UCH"/>
</dbReference>
<dbReference type="Gene3D" id="3.90.70.10">
    <property type="entry name" value="Cysteine proteinases"/>
    <property type="match status" value="1"/>
</dbReference>
<name>A0A1I8HQJ8_9PLAT</name>
<proteinExistence type="predicted"/>
<dbReference type="PANTHER" id="PTHR11830">
    <property type="entry name" value="40S RIBOSOMAL PROTEIN S3A"/>
    <property type="match status" value="1"/>
</dbReference>
<dbReference type="PROSITE" id="PS50235">
    <property type="entry name" value="USP_3"/>
    <property type="match status" value="1"/>
</dbReference>
<organism evidence="3 4">
    <name type="scientific">Macrostomum lignano</name>
    <dbReference type="NCBI Taxonomy" id="282301"/>
    <lineage>
        <taxon>Eukaryota</taxon>
        <taxon>Metazoa</taxon>
        <taxon>Spiralia</taxon>
        <taxon>Lophotrochozoa</taxon>
        <taxon>Platyhelminthes</taxon>
        <taxon>Rhabditophora</taxon>
        <taxon>Macrostomorpha</taxon>
        <taxon>Macrostomida</taxon>
        <taxon>Macrostomidae</taxon>
        <taxon>Macrostomum</taxon>
    </lineage>
</organism>
<dbReference type="Proteomes" id="UP000095280">
    <property type="component" value="Unplaced"/>
</dbReference>
<sequence>MAANSKNYNKSVDTGPVLYEFYINQNPLTFYPNGVRTDTKVGLLWRNCSEDIFYQLGGRIPRGLTASCQLFVCLDVPTAVAACQPSVDMKRLTVAQKDLLLPVPYSERLFCIEKGLLQNGQRCQIGDCVLAVDPLKHELREPTKFTVRYKGSLRERRDRGTPYAGIYFGLVSTEPVQNFGPRQISCFKSIYSPDVLQYVIKERNEGDHQAVLCSLDWIVGLVDKKFALKSGDQVLWFDDERPTPLRGVVVRIVNDKLASVNFDMDGKKKSIDVEIEALMLASDYEVDTAERPRSPYPFDSQSDASAAAAAAAAADPHAAASGQRLRQRAASPYEPVDPLALATEHGLELNAAILVEEPRNHQPQQGFLRWCGSYRNEAIAGVDCEMTPFDSVSASAVRRACPDAPTDSSISFVQLNRVRLDPRFRETRSPAPDLTPSQRFGHKTCEIVDGDCKPVAHEHWGKLVGPSRGIQGHHNSCYLDATLFAMFTTVSVFDGVLNRKRNKKKDIPEYEEIQKCLKLNIVNCLREHQFVRADHVIKLREQLDKLGKVPGMLGEEKDPEEFINLLLDHALKHDPYIKLSSNQACHVLQLFVDSSQYDLKLPDTETLLHLTLLQAGLKLTQTPSCLVLQTPRSGKDYKLFDRVVPSTELDISNLLTEHPRQCCVCGKLAELECHDCFLQFQEASKDYTFCKKCFDNNKDHKNPKAQHKTVGIKYPKQVTKKYGKDKPVECPVKMKLFAVVCIHTSHYVCFLRLCQPDNRPAKWLFFDSMADRSGLESGYNIPEVTDAGDIDSWLNGSKLKDSSVQPPPEVKRLLSDCYLCFYSNEEAAMYR</sequence>
<keyword evidence="3" id="KW-1185">Reference proteome</keyword>
<keyword evidence="1" id="KW-0963">Cytoplasm</keyword>
<dbReference type="Pfam" id="PF00443">
    <property type="entry name" value="UCH"/>
    <property type="match status" value="1"/>
</dbReference>
<reference evidence="4" key="1">
    <citation type="submission" date="2016-11" db="UniProtKB">
        <authorList>
            <consortium name="WormBaseParasite"/>
        </authorList>
    </citation>
    <scope>IDENTIFICATION</scope>
</reference>
<accession>A0A1I8HQJ8</accession>
<evidence type="ECO:0000313" key="4">
    <source>
        <dbReference type="WBParaSite" id="maker-uti_cns_0007444-snap-gene-0.8-mRNA-1"/>
    </source>
</evidence>
<evidence type="ECO:0000313" key="3">
    <source>
        <dbReference type="Proteomes" id="UP000095280"/>
    </source>
</evidence>
<dbReference type="GO" id="GO:0004843">
    <property type="term" value="F:cysteine-type deubiquitinase activity"/>
    <property type="evidence" value="ECO:0007669"/>
    <property type="project" value="InterPro"/>
</dbReference>
<protein>
    <submittedName>
        <fullName evidence="4">USP domain-containing protein</fullName>
    </submittedName>
</protein>
<dbReference type="SUPFAM" id="SSF54001">
    <property type="entry name" value="Cysteine proteinases"/>
    <property type="match status" value="1"/>
</dbReference>
<dbReference type="AlphaFoldDB" id="A0A1I8HQJ8"/>
<feature type="domain" description="USP" evidence="2">
    <location>
        <begin position="468"/>
        <end position="825"/>
    </location>
</feature>
<dbReference type="InterPro" id="IPR028889">
    <property type="entry name" value="USP"/>
</dbReference>